<keyword evidence="2 4" id="KW-0238">DNA-binding</keyword>
<dbReference type="AlphaFoldDB" id="A0A5S5CZB8"/>
<name>A0A5S5CZB8_9ACTN</name>
<protein>
    <submittedName>
        <fullName evidence="6">TetR family transcriptional regulator</fullName>
    </submittedName>
</protein>
<feature type="DNA-binding region" description="H-T-H motif" evidence="4">
    <location>
        <begin position="36"/>
        <end position="55"/>
    </location>
</feature>
<dbReference type="Proteomes" id="UP000322499">
    <property type="component" value="Unassembled WGS sequence"/>
</dbReference>
<dbReference type="Gene3D" id="1.10.357.10">
    <property type="entry name" value="Tetracycline Repressor, domain 2"/>
    <property type="match status" value="1"/>
</dbReference>
<evidence type="ECO:0000256" key="3">
    <source>
        <dbReference type="ARBA" id="ARBA00023163"/>
    </source>
</evidence>
<evidence type="ECO:0000313" key="6">
    <source>
        <dbReference type="EMBL" id="TYP89101.1"/>
    </source>
</evidence>
<evidence type="ECO:0000256" key="1">
    <source>
        <dbReference type="ARBA" id="ARBA00023015"/>
    </source>
</evidence>
<feature type="domain" description="HTH tetR-type" evidence="5">
    <location>
        <begin position="13"/>
        <end position="73"/>
    </location>
</feature>
<keyword evidence="1" id="KW-0805">Transcription regulation</keyword>
<dbReference type="Pfam" id="PF00440">
    <property type="entry name" value="TetR_N"/>
    <property type="match status" value="1"/>
</dbReference>
<dbReference type="SUPFAM" id="SSF46689">
    <property type="entry name" value="Homeodomain-like"/>
    <property type="match status" value="1"/>
</dbReference>
<evidence type="ECO:0000259" key="5">
    <source>
        <dbReference type="PROSITE" id="PS50977"/>
    </source>
</evidence>
<dbReference type="InterPro" id="IPR001647">
    <property type="entry name" value="HTH_TetR"/>
</dbReference>
<organism evidence="6 7">
    <name type="scientific">Blastococcus xanthinilyticus</name>
    <dbReference type="NCBI Taxonomy" id="1564164"/>
    <lineage>
        <taxon>Bacteria</taxon>
        <taxon>Bacillati</taxon>
        <taxon>Actinomycetota</taxon>
        <taxon>Actinomycetes</taxon>
        <taxon>Geodermatophilales</taxon>
        <taxon>Geodermatophilaceae</taxon>
        <taxon>Blastococcus</taxon>
    </lineage>
</organism>
<dbReference type="EMBL" id="VNHW01000003">
    <property type="protein sequence ID" value="TYP89101.1"/>
    <property type="molecule type" value="Genomic_DNA"/>
</dbReference>
<evidence type="ECO:0000256" key="4">
    <source>
        <dbReference type="PROSITE-ProRule" id="PRU00335"/>
    </source>
</evidence>
<proteinExistence type="predicted"/>
<dbReference type="PANTHER" id="PTHR30055">
    <property type="entry name" value="HTH-TYPE TRANSCRIPTIONAL REGULATOR RUTR"/>
    <property type="match status" value="1"/>
</dbReference>
<sequence>MAGGSLMAQVRKPEVRARIESAALRCFAEQGYPGTSMAAIAAAAGTAPGNVYRYFPSKETLFAAVVPGDLADRHDELLDGRVAALAERSPRTSPAAGELLDFWLDHRLAVVVLLDRAAGTPFAGYPAGFVARLTEHVLRSLDVPPSAAQRKVLEIVFDNTRRTLAEILRTAEDPAAARAMVSAFWSYQLPGLDGLLGFLREGAAGAR</sequence>
<dbReference type="GO" id="GO:0000976">
    <property type="term" value="F:transcription cis-regulatory region binding"/>
    <property type="evidence" value="ECO:0007669"/>
    <property type="project" value="TreeGrafter"/>
</dbReference>
<keyword evidence="3" id="KW-0804">Transcription</keyword>
<keyword evidence="7" id="KW-1185">Reference proteome</keyword>
<dbReference type="PANTHER" id="PTHR30055:SF234">
    <property type="entry name" value="HTH-TYPE TRANSCRIPTIONAL REGULATOR BETI"/>
    <property type="match status" value="1"/>
</dbReference>
<dbReference type="PRINTS" id="PR00455">
    <property type="entry name" value="HTHTETR"/>
</dbReference>
<dbReference type="InterPro" id="IPR050109">
    <property type="entry name" value="HTH-type_TetR-like_transc_reg"/>
</dbReference>
<dbReference type="InterPro" id="IPR009057">
    <property type="entry name" value="Homeodomain-like_sf"/>
</dbReference>
<accession>A0A5S5CZB8</accession>
<reference evidence="6 7" key="1">
    <citation type="submission" date="2019-07" db="EMBL/GenBank/DDBJ databases">
        <title>Genomic Encyclopedia of Archaeal and Bacterial Type Strains, Phase II (KMG-II): from individual species to whole genera.</title>
        <authorList>
            <person name="Goeker M."/>
        </authorList>
    </citation>
    <scope>NUCLEOTIDE SEQUENCE [LARGE SCALE GENOMIC DNA]</scope>
    <source>
        <strain evidence="6 7">DSM 46842</strain>
    </source>
</reference>
<comment type="caution">
    <text evidence="6">The sequence shown here is derived from an EMBL/GenBank/DDBJ whole genome shotgun (WGS) entry which is preliminary data.</text>
</comment>
<evidence type="ECO:0000256" key="2">
    <source>
        <dbReference type="ARBA" id="ARBA00023125"/>
    </source>
</evidence>
<dbReference type="PROSITE" id="PS50977">
    <property type="entry name" value="HTH_TETR_2"/>
    <property type="match status" value="1"/>
</dbReference>
<gene>
    <name evidence="6" type="ORF">BD833_103258</name>
</gene>
<dbReference type="GO" id="GO:0003700">
    <property type="term" value="F:DNA-binding transcription factor activity"/>
    <property type="evidence" value="ECO:0007669"/>
    <property type="project" value="TreeGrafter"/>
</dbReference>
<evidence type="ECO:0000313" key="7">
    <source>
        <dbReference type="Proteomes" id="UP000322499"/>
    </source>
</evidence>